<proteinExistence type="predicted"/>
<gene>
    <name evidence="1" type="ORF">JNB85_07020</name>
</gene>
<keyword evidence="2" id="KW-1185">Reference proteome</keyword>
<comment type="caution">
    <text evidence="1">The sequence shown here is derived from an EMBL/GenBank/DDBJ whole genome shotgun (WGS) entry which is preliminary data.</text>
</comment>
<evidence type="ECO:0000313" key="2">
    <source>
        <dbReference type="Proteomes" id="UP000717752"/>
    </source>
</evidence>
<organism evidence="1 2">
    <name type="scientific">Rhizobium mesosinicum</name>
    <dbReference type="NCBI Taxonomy" id="335017"/>
    <lineage>
        <taxon>Bacteria</taxon>
        <taxon>Pseudomonadati</taxon>
        <taxon>Pseudomonadota</taxon>
        <taxon>Alphaproteobacteria</taxon>
        <taxon>Hyphomicrobiales</taxon>
        <taxon>Rhizobiaceae</taxon>
        <taxon>Rhizobium/Agrobacterium group</taxon>
        <taxon>Rhizobium</taxon>
    </lineage>
</organism>
<evidence type="ECO:0008006" key="3">
    <source>
        <dbReference type="Google" id="ProtNLM"/>
    </source>
</evidence>
<dbReference type="EMBL" id="JAEUAK010000002">
    <property type="protein sequence ID" value="MBW9052166.1"/>
    <property type="molecule type" value="Genomic_DNA"/>
</dbReference>
<sequence>MTAWLTLLVALVAAIIALMQWYLARQKFVLDLFDRRFEAYNDVLAAVRPILGAGNAEHNQIVDLNIAVQNSKFLFGSDVNDYLKETYNVVVQLRMWNSIYNTENPRAHLAPDGMYQCGLKLADFFDEYPKLCQSYMMMPEKRVRTPIEWFHDRNELRKSYGGEPKNIDI</sequence>
<accession>A0ABS7GRA3</accession>
<dbReference type="RefSeq" id="WP_220333624.1">
    <property type="nucleotide sequence ID" value="NZ_JAEUAK010000002.1"/>
</dbReference>
<protein>
    <recommendedName>
        <fullName evidence="3">LemA family protein</fullName>
    </recommendedName>
</protein>
<reference evidence="1 2" key="1">
    <citation type="journal article" date="2021" name="MBio">
        <title>Poor Competitiveness of Bradyrhizobium in Pigeon Pea Root Colonization in Indian Soils.</title>
        <authorList>
            <person name="Chalasani D."/>
            <person name="Basu A."/>
            <person name="Pullabhotla S.V.S.R.N."/>
            <person name="Jorrin B."/>
            <person name="Neal A.L."/>
            <person name="Poole P.S."/>
            <person name="Podile A.R."/>
            <person name="Tkacz A."/>
        </authorList>
    </citation>
    <scope>NUCLEOTIDE SEQUENCE [LARGE SCALE GENOMIC DNA]</scope>
    <source>
        <strain evidence="1 2">HU56</strain>
    </source>
</reference>
<name>A0ABS7GRA3_9HYPH</name>
<dbReference type="Proteomes" id="UP000717752">
    <property type="component" value="Unassembled WGS sequence"/>
</dbReference>
<evidence type="ECO:0000313" key="1">
    <source>
        <dbReference type="EMBL" id="MBW9052166.1"/>
    </source>
</evidence>